<dbReference type="Proteomes" id="UP000192328">
    <property type="component" value="Unassembled WGS sequence"/>
</dbReference>
<reference evidence="1" key="1">
    <citation type="submission" date="2017-04" db="EMBL/GenBank/DDBJ databases">
        <authorList>
            <person name="Varghese N."/>
            <person name="Submissions S."/>
        </authorList>
    </citation>
    <scope>NUCLEOTIDE SEQUENCE</scope>
    <source>
        <strain evidence="1">WTE2008</strain>
    </source>
</reference>
<comment type="caution">
    <text evidence="1">The sequence shown here is derived from an EMBL/GenBank/DDBJ whole genome shotgun (WGS) entry which is preliminary data.</text>
</comment>
<sequence length="547" mass="63645">MTAKEYYYQEDNVEYIKNTLGTEQWIQIAGRRTINNSDAAFWCGLVDAEQVLAIKEGASWDIGRGTSAYPGFEQAEGKTVYKKCLLDDGYEPIIFDREFYGVRPDYIEISQEFILLNNLYWDLKKNGFYAIHNNGECEPVIKYEDEDSIYIRSTYLYKYAAAKQKYIVLFYDIRTELPGSLSENGLEPFDKDYTDEFIRYGLWGNELSSLPRNKSYSVLMGKKLFPPMNIEKCGYWPFEPEKEYEDFIIGEAPTGEKITHSCDPNTLNNFFNSNPDEPLYFTPVFFRREVLQKYISKSELYKITDGRITCGSFWSMEIDNHHTDSDIISAFLGDLGTYLPEEEQKVWKIYNIISDEGISEVTYKRDFLCTFVDSNMEDHRFIANYIELNEKWEQQFGWPLFLSLSVSDDYNFNGIRIPVVNSQQEFDNLVLSLVKVLIDSLNEKVIIREANVPDDEKNSLKGIGKLEAWIYAKGAKGFEDHIKFLRDLQELRSTGTGHRKGKGYEKISEVFQLNEKTYADVFTDILRKANQFLVCMKETFLENVDLS</sequence>
<organism evidence="1 2">
    <name type="scientific">Aristaeella lactis</name>
    <dbReference type="NCBI Taxonomy" id="3046383"/>
    <lineage>
        <taxon>Bacteria</taxon>
        <taxon>Bacillati</taxon>
        <taxon>Bacillota</taxon>
        <taxon>Clostridia</taxon>
        <taxon>Eubacteriales</taxon>
        <taxon>Aristaeellaceae</taxon>
        <taxon>Aristaeella</taxon>
    </lineage>
</organism>
<name>A0AC61PN01_9FIRM</name>
<evidence type="ECO:0000313" key="2">
    <source>
        <dbReference type="Proteomes" id="UP000192328"/>
    </source>
</evidence>
<proteinExistence type="predicted"/>
<protein>
    <submittedName>
        <fullName evidence="1">Uncharacterized protein</fullName>
    </submittedName>
</protein>
<accession>A0AC61PN01</accession>
<evidence type="ECO:0000313" key="1">
    <source>
        <dbReference type="EMBL" id="SMC72696.1"/>
    </source>
</evidence>
<gene>
    <name evidence="1" type="ORF">SAMN06297397_2205</name>
</gene>
<dbReference type="EMBL" id="FWXZ01000004">
    <property type="protein sequence ID" value="SMC72696.1"/>
    <property type="molecule type" value="Genomic_DNA"/>
</dbReference>
<keyword evidence="2" id="KW-1185">Reference proteome</keyword>